<feature type="binding site" evidence="12">
    <location>
        <position position="144"/>
    </location>
    <ligand>
        <name>Zn(2+)</name>
        <dbReference type="ChEBI" id="CHEBI:29105"/>
        <note>catalytic</note>
    </ligand>
</feature>
<dbReference type="HOGENOM" id="CLU_042266_2_1_0"/>
<dbReference type="PATRIC" id="fig|1332188.3.peg.206"/>
<evidence type="ECO:0000259" key="13">
    <source>
        <dbReference type="Pfam" id="PF01435"/>
    </source>
</evidence>
<evidence type="ECO:0000313" key="15">
    <source>
        <dbReference type="Proteomes" id="UP000013893"/>
    </source>
</evidence>
<evidence type="ECO:0000256" key="11">
    <source>
        <dbReference type="ARBA" id="ARBA00023136"/>
    </source>
</evidence>
<evidence type="ECO:0000256" key="10">
    <source>
        <dbReference type="ARBA" id="ARBA00023049"/>
    </source>
</evidence>
<dbReference type="InterPro" id="IPR050083">
    <property type="entry name" value="HtpX_protease"/>
</dbReference>
<evidence type="ECO:0000256" key="6">
    <source>
        <dbReference type="ARBA" id="ARBA00022723"/>
    </source>
</evidence>
<keyword evidence="15" id="KW-1185">Reference proteome</keyword>
<dbReference type="InterPro" id="IPR022919">
    <property type="entry name" value="Pept_M48_protease_HtpX"/>
</dbReference>
<dbReference type="GO" id="GO:0008270">
    <property type="term" value="F:zinc ion binding"/>
    <property type="evidence" value="ECO:0007669"/>
    <property type="project" value="UniProtKB-UniRule"/>
</dbReference>
<dbReference type="HAMAP" id="MF_00188">
    <property type="entry name" value="Pept_M48_protease_HtpX"/>
    <property type="match status" value="1"/>
</dbReference>
<dbReference type="Pfam" id="PF01435">
    <property type="entry name" value="Peptidase_M48"/>
    <property type="match status" value="1"/>
</dbReference>
<reference evidence="14 15" key="1">
    <citation type="journal article" date="2013" name="Nat. Biotechnol.">
        <title>Genome sequences of rare, uncultured bacteria obtained by differential coverage binning of multiple metagenomes.</title>
        <authorList>
            <person name="Albertsen M."/>
            <person name="Hugenholtz P."/>
            <person name="Skarshewski A."/>
            <person name="Nielsen K.L."/>
            <person name="Tyson G.W."/>
            <person name="Nielsen P.H."/>
        </authorList>
    </citation>
    <scope>NUCLEOTIDE SEQUENCE [LARGE SCALE GENOMIC DNA]</scope>
    <source>
        <strain evidence="14">TM71</strain>
    </source>
</reference>
<evidence type="ECO:0000313" key="14">
    <source>
        <dbReference type="EMBL" id="AGL61917.1"/>
    </source>
</evidence>
<evidence type="ECO:0000256" key="9">
    <source>
        <dbReference type="ARBA" id="ARBA00022989"/>
    </source>
</evidence>
<evidence type="ECO:0000256" key="8">
    <source>
        <dbReference type="ARBA" id="ARBA00022833"/>
    </source>
</evidence>
<gene>
    <name evidence="12 14" type="primary">htpX</name>
    <name evidence="14" type="ORF">L336_0208</name>
</gene>
<keyword evidence="9 12" id="KW-1133">Transmembrane helix</keyword>
<dbReference type="GO" id="GO:0005886">
    <property type="term" value="C:plasma membrane"/>
    <property type="evidence" value="ECO:0007669"/>
    <property type="project" value="UniProtKB-SubCell"/>
</dbReference>
<evidence type="ECO:0000256" key="7">
    <source>
        <dbReference type="ARBA" id="ARBA00022801"/>
    </source>
</evidence>
<protein>
    <recommendedName>
        <fullName evidence="12">Protease HtpX homolog</fullName>
        <ecNumber evidence="12">3.4.24.-</ecNumber>
    </recommendedName>
</protein>
<dbReference type="STRING" id="1332188.L336_0208"/>
<dbReference type="Proteomes" id="UP000013893">
    <property type="component" value="Chromosome"/>
</dbReference>
<keyword evidence="6 12" id="KW-0479">Metal-binding</keyword>
<dbReference type="EC" id="3.4.24.-" evidence="12"/>
<evidence type="ECO:0000256" key="3">
    <source>
        <dbReference type="ARBA" id="ARBA00022475"/>
    </source>
</evidence>
<keyword evidence="11 12" id="KW-0472">Membrane</keyword>
<feature type="transmembrane region" description="Helical" evidence="12">
    <location>
        <begin position="12"/>
        <end position="33"/>
    </location>
</feature>
<evidence type="ECO:0000256" key="2">
    <source>
        <dbReference type="ARBA" id="ARBA00009779"/>
    </source>
</evidence>
<name>R4PVZ2_9BACT</name>
<keyword evidence="5 12" id="KW-0812">Transmembrane</keyword>
<evidence type="ECO:0000256" key="4">
    <source>
        <dbReference type="ARBA" id="ARBA00022670"/>
    </source>
</evidence>
<dbReference type="GO" id="GO:0004222">
    <property type="term" value="F:metalloendopeptidase activity"/>
    <property type="evidence" value="ECO:0007669"/>
    <property type="project" value="UniProtKB-UniRule"/>
</dbReference>
<keyword evidence="7 12" id="KW-0378">Hydrolase</keyword>
<feature type="binding site" evidence="12">
    <location>
        <position position="217"/>
    </location>
    <ligand>
        <name>Zn(2+)</name>
        <dbReference type="ChEBI" id="CHEBI:29105"/>
        <note>catalytic</note>
    </ligand>
</feature>
<evidence type="ECO:0000256" key="1">
    <source>
        <dbReference type="ARBA" id="ARBA00004651"/>
    </source>
</evidence>
<dbReference type="GO" id="GO:0006508">
    <property type="term" value="P:proteolysis"/>
    <property type="evidence" value="ECO:0007669"/>
    <property type="project" value="UniProtKB-KW"/>
</dbReference>
<proteinExistence type="inferred from homology"/>
<keyword evidence="4 12" id="KW-0645">Protease</keyword>
<sequence>MYKAIAANKRNTVMIMTVFVGFVGAIGWLVGAINGQSSIGIGVLVVAGVYALIQYVIADKLALVTTGAREITKADSPRLWRTVENLSITTGMPMPKVCLIDDPSPNAFATGRDPEHAVVAATTGLLEIMDNRELTAVIAHEMGHVRNYDIRVSMIAFGLVSAIGLLSDMAFRLMWFGGDDREDNANSPLFYVIGFVLILISPLIAAMIQMAISRQREYLADATGVFSTRDPEGLASALEKLMEYGQPMRRQSTSTAHLFFSNPLKPGLIAQLFSTHPPLEARIARLKKDMHKW</sequence>
<comment type="similarity">
    <text evidence="2 12">Belongs to the peptidase M48B family.</text>
</comment>
<keyword evidence="10 12" id="KW-0482">Metalloprotease</keyword>
<feature type="transmembrane region" description="Helical" evidence="12">
    <location>
        <begin position="152"/>
        <end position="176"/>
    </location>
</feature>
<keyword evidence="8 12" id="KW-0862">Zinc</keyword>
<dbReference type="CDD" id="cd07340">
    <property type="entry name" value="M48B_Htpx_like"/>
    <property type="match status" value="1"/>
</dbReference>
<comment type="cofactor">
    <cofactor evidence="12">
        <name>Zn(2+)</name>
        <dbReference type="ChEBI" id="CHEBI:29105"/>
    </cofactor>
    <text evidence="12">Binds 1 zinc ion per subunit.</text>
</comment>
<feature type="transmembrane region" description="Helical" evidence="12">
    <location>
        <begin position="39"/>
        <end position="58"/>
    </location>
</feature>
<keyword evidence="3 12" id="KW-1003">Cell membrane</keyword>
<dbReference type="RefSeq" id="WP_015641367.1">
    <property type="nucleotide sequence ID" value="NC_021219.1"/>
</dbReference>
<feature type="active site" evidence="12">
    <location>
        <position position="141"/>
    </location>
</feature>
<feature type="binding site" evidence="12">
    <location>
        <position position="140"/>
    </location>
    <ligand>
        <name>Zn(2+)</name>
        <dbReference type="ChEBI" id="CHEBI:29105"/>
        <note>catalytic</note>
    </ligand>
</feature>
<organism evidence="14 15">
    <name type="scientific">Candidatus Saccharimonas aalborgensis</name>
    <dbReference type="NCBI Taxonomy" id="1332188"/>
    <lineage>
        <taxon>Bacteria</taxon>
        <taxon>Candidatus Saccharimonadota</taxon>
        <taxon>Candidatus Saccharimonadia</taxon>
        <taxon>Candidatus Saccharimonadales</taxon>
        <taxon>Candidatus Saccharimonadaceae</taxon>
        <taxon>Candidatus Saccharimonas</taxon>
    </lineage>
</organism>
<dbReference type="OrthoDB" id="15218at2"/>
<dbReference type="PANTHER" id="PTHR43221">
    <property type="entry name" value="PROTEASE HTPX"/>
    <property type="match status" value="1"/>
</dbReference>
<accession>R4PVZ2</accession>
<evidence type="ECO:0000256" key="12">
    <source>
        <dbReference type="HAMAP-Rule" id="MF_00188"/>
    </source>
</evidence>
<feature type="transmembrane region" description="Helical" evidence="12">
    <location>
        <begin position="188"/>
        <end position="208"/>
    </location>
</feature>
<dbReference type="Gene3D" id="3.30.2010.10">
    <property type="entry name" value="Metalloproteases ('zincins'), catalytic domain"/>
    <property type="match status" value="1"/>
</dbReference>
<dbReference type="InterPro" id="IPR001915">
    <property type="entry name" value="Peptidase_M48"/>
</dbReference>
<dbReference type="PANTHER" id="PTHR43221:SF1">
    <property type="entry name" value="PROTEASE HTPX"/>
    <property type="match status" value="1"/>
</dbReference>
<dbReference type="EMBL" id="CP005957">
    <property type="protein sequence ID" value="AGL61917.1"/>
    <property type="molecule type" value="Genomic_DNA"/>
</dbReference>
<comment type="subcellular location">
    <subcellularLocation>
        <location evidence="1 12">Cell membrane</location>
        <topology evidence="1 12">Multi-pass membrane protein</topology>
    </subcellularLocation>
</comment>
<feature type="domain" description="Peptidase M48" evidence="13">
    <location>
        <begin position="76"/>
        <end position="288"/>
    </location>
</feature>
<evidence type="ECO:0000256" key="5">
    <source>
        <dbReference type="ARBA" id="ARBA00022692"/>
    </source>
</evidence>
<dbReference type="KEGG" id="saal:L336_0208"/>
<dbReference type="AlphaFoldDB" id="R4PVZ2"/>